<sequence>MSKIYRVIGNDRVNFVEAYDHMYSLSKS</sequence>
<keyword evidence="2" id="KW-1185">Reference proteome</keyword>
<protein>
    <submittedName>
        <fullName evidence="1">Uncharacterized protein</fullName>
    </submittedName>
</protein>
<reference evidence="1 2" key="1">
    <citation type="submission" date="2015-09" db="EMBL/GenBank/DDBJ databases">
        <title>Draft genome of the parasitic nematode Teladorsagia circumcincta isolate WARC Sus (inbred).</title>
        <authorList>
            <person name="Mitreva M."/>
        </authorList>
    </citation>
    <scope>NUCLEOTIDE SEQUENCE [LARGE SCALE GENOMIC DNA]</scope>
    <source>
        <strain evidence="1 2">S</strain>
    </source>
</reference>
<name>A0A2G9U472_TELCI</name>
<proteinExistence type="predicted"/>
<dbReference type="Proteomes" id="UP000230423">
    <property type="component" value="Unassembled WGS sequence"/>
</dbReference>
<accession>A0A2G9U472</accession>
<evidence type="ECO:0000313" key="1">
    <source>
        <dbReference type="EMBL" id="PIO64948.1"/>
    </source>
</evidence>
<gene>
    <name evidence="1" type="ORF">TELCIR_13407</name>
</gene>
<evidence type="ECO:0000313" key="2">
    <source>
        <dbReference type="Proteomes" id="UP000230423"/>
    </source>
</evidence>
<organism evidence="1 2">
    <name type="scientific">Teladorsagia circumcincta</name>
    <name type="common">Brown stomach worm</name>
    <name type="synonym">Ostertagia circumcincta</name>
    <dbReference type="NCBI Taxonomy" id="45464"/>
    <lineage>
        <taxon>Eukaryota</taxon>
        <taxon>Metazoa</taxon>
        <taxon>Ecdysozoa</taxon>
        <taxon>Nematoda</taxon>
        <taxon>Chromadorea</taxon>
        <taxon>Rhabditida</taxon>
        <taxon>Rhabditina</taxon>
        <taxon>Rhabditomorpha</taxon>
        <taxon>Strongyloidea</taxon>
        <taxon>Trichostrongylidae</taxon>
        <taxon>Teladorsagia</taxon>
    </lineage>
</organism>
<dbReference type="EMBL" id="KZ349438">
    <property type="protein sequence ID" value="PIO64948.1"/>
    <property type="molecule type" value="Genomic_DNA"/>
</dbReference>
<dbReference type="AlphaFoldDB" id="A0A2G9U472"/>